<dbReference type="InterPro" id="IPR001763">
    <property type="entry name" value="Rhodanese-like_dom"/>
</dbReference>
<dbReference type="AlphaFoldDB" id="A0A6J6AWL2"/>
<evidence type="ECO:0000256" key="2">
    <source>
        <dbReference type="ARBA" id="ARBA00009130"/>
    </source>
</evidence>
<dbReference type="InterPro" id="IPR036188">
    <property type="entry name" value="FAD/NAD-bd_sf"/>
</dbReference>
<dbReference type="PANTHER" id="PTHR43429">
    <property type="entry name" value="PYRIDINE NUCLEOTIDE-DISULFIDE OXIDOREDUCTASE DOMAIN-CONTAINING"/>
    <property type="match status" value="1"/>
</dbReference>
<dbReference type="PANTHER" id="PTHR43429:SF1">
    <property type="entry name" value="NAD(P)H SULFUR OXIDOREDUCTASE (COA-DEPENDENT)"/>
    <property type="match status" value="1"/>
</dbReference>
<comment type="cofactor">
    <cofactor evidence="1">
        <name>FAD</name>
        <dbReference type="ChEBI" id="CHEBI:57692"/>
    </cofactor>
</comment>
<dbReference type="Pfam" id="PF00581">
    <property type="entry name" value="Rhodanese"/>
    <property type="match status" value="1"/>
</dbReference>
<reference evidence="8" key="1">
    <citation type="submission" date="2020-05" db="EMBL/GenBank/DDBJ databases">
        <authorList>
            <person name="Chiriac C."/>
            <person name="Salcher M."/>
            <person name="Ghai R."/>
            <person name="Kavagutti S V."/>
        </authorList>
    </citation>
    <scope>NUCLEOTIDE SEQUENCE</scope>
</reference>
<dbReference type="EMBL" id="CAEZSG010000002">
    <property type="protein sequence ID" value="CAB4530628.1"/>
    <property type="molecule type" value="Genomic_DNA"/>
</dbReference>
<dbReference type="SUPFAM" id="SSF55424">
    <property type="entry name" value="FAD/NAD-linked reductases, dimerisation (C-terminal) domain"/>
    <property type="match status" value="1"/>
</dbReference>
<evidence type="ECO:0000313" key="8">
    <source>
        <dbReference type="EMBL" id="CAB4530628.1"/>
    </source>
</evidence>
<sequence length="553" mass="58768">MKVVIVGGVAGGMSAATRLRRLDENADITVYEAGPDVSFANCGLPYFIGGVIGKRESLLLQTPESLAARFNLDVRVNSRVLSIDRAARTVTVRNSETNETFTDSYDSLILSPGAAPRQLVIPGWDRALTLRSLPDADRIVAAIGGAPKHIVILGAGFIGVEVAENLRHRGHSVSIVQSGPSILSPFDPEMIEQFHVNLERHGIQIRVNTTATEITEYAVELSDGARLTADVVISSVGVTPDHALAVEAGLRIGAAGGIWVDNQQRTSDPAIYAVGDAAEKQSAFTDEDQMVWLANLANRHGRLVADVVAGLDVTARPSVTTGIVGAFGMAAAITGLSEKSARRAGIVHQVMHLHPSSHAGYYPGAETMSLKVVFAPDTGAILGAQAVGNDGADKRIDVIATAIYGRLTVSDLMNLELAYAPQFASAKDAINQAGYVGDNIMDGRTPTVQWHELEERRAAGAVLIDVRTADENQAGAIPGSLLIPVDDLRNRLEEIPAKDVIVHCKVGQRGHTATQLLRSHGIRASNLDGGYLTWRAGMDSIVRSNSVSPFTNN</sequence>
<evidence type="ECO:0000256" key="1">
    <source>
        <dbReference type="ARBA" id="ARBA00001974"/>
    </source>
</evidence>
<dbReference type="GO" id="GO:0016491">
    <property type="term" value="F:oxidoreductase activity"/>
    <property type="evidence" value="ECO:0007669"/>
    <property type="project" value="UniProtKB-KW"/>
</dbReference>
<keyword evidence="5" id="KW-0560">Oxidoreductase</keyword>
<organism evidence="8">
    <name type="scientific">freshwater metagenome</name>
    <dbReference type="NCBI Taxonomy" id="449393"/>
    <lineage>
        <taxon>unclassified sequences</taxon>
        <taxon>metagenomes</taxon>
        <taxon>ecological metagenomes</taxon>
    </lineage>
</organism>
<comment type="similarity">
    <text evidence="2">Belongs to the class-III pyridine nucleotide-disulfide oxidoreductase family.</text>
</comment>
<dbReference type="InterPro" id="IPR023753">
    <property type="entry name" value="FAD/NAD-binding_dom"/>
</dbReference>
<protein>
    <submittedName>
        <fullName evidence="8">Unannotated protein</fullName>
    </submittedName>
</protein>
<dbReference type="SMART" id="SM00450">
    <property type="entry name" value="RHOD"/>
    <property type="match status" value="1"/>
</dbReference>
<dbReference type="SUPFAM" id="SSF52821">
    <property type="entry name" value="Rhodanese/Cell cycle control phosphatase"/>
    <property type="match status" value="1"/>
</dbReference>
<dbReference type="Gene3D" id="3.50.50.60">
    <property type="entry name" value="FAD/NAD(P)-binding domain"/>
    <property type="match status" value="2"/>
</dbReference>
<dbReference type="InterPro" id="IPR004099">
    <property type="entry name" value="Pyr_nucl-diS_OxRdtase_dimer"/>
</dbReference>
<dbReference type="PROSITE" id="PS50206">
    <property type="entry name" value="RHODANESE_3"/>
    <property type="match status" value="1"/>
</dbReference>
<evidence type="ECO:0000259" key="7">
    <source>
        <dbReference type="PROSITE" id="PS50206"/>
    </source>
</evidence>
<keyword evidence="6" id="KW-0676">Redox-active center</keyword>
<gene>
    <name evidence="8" type="ORF">UFOPK1413_00021</name>
</gene>
<dbReference type="Gene3D" id="3.40.250.10">
    <property type="entry name" value="Rhodanese-like domain"/>
    <property type="match status" value="1"/>
</dbReference>
<dbReference type="InterPro" id="IPR050260">
    <property type="entry name" value="FAD-bd_OxRdtase"/>
</dbReference>
<dbReference type="InterPro" id="IPR016156">
    <property type="entry name" value="FAD/NAD-linked_Rdtase_dimer_sf"/>
</dbReference>
<evidence type="ECO:0000256" key="5">
    <source>
        <dbReference type="ARBA" id="ARBA00023002"/>
    </source>
</evidence>
<evidence type="ECO:0000256" key="6">
    <source>
        <dbReference type="ARBA" id="ARBA00023284"/>
    </source>
</evidence>
<keyword evidence="3" id="KW-0285">Flavoprotein</keyword>
<accession>A0A6J6AWL2</accession>
<keyword evidence="4" id="KW-0274">FAD</keyword>
<feature type="domain" description="Rhodanese" evidence="7">
    <location>
        <begin position="457"/>
        <end position="543"/>
    </location>
</feature>
<name>A0A6J6AWL2_9ZZZZ</name>
<evidence type="ECO:0000256" key="4">
    <source>
        <dbReference type="ARBA" id="ARBA00022827"/>
    </source>
</evidence>
<dbReference type="InterPro" id="IPR036873">
    <property type="entry name" value="Rhodanese-like_dom_sf"/>
</dbReference>
<dbReference type="PRINTS" id="PR00411">
    <property type="entry name" value="PNDRDTASEI"/>
</dbReference>
<dbReference type="SUPFAM" id="SSF51905">
    <property type="entry name" value="FAD/NAD(P)-binding domain"/>
    <property type="match status" value="1"/>
</dbReference>
<dbReference type="PRINTS" id="PR00368">
    <property type="entry name" value="FADPNR"/>
</dbReference>
<proteinExistence type="inferred from homology"/>
<dbReference type="Pfam" id="PF02852">
    <property type="entry name" value="Pyr_redox_dim"/>
    <property type="match status" value="1"/>
</dbReference>
<dbReference type="Pfam" id="PF07992">
    <property type="entry name" value="Pyr_redox_2"/>
    <property type="match status" value="1"/>
</dbReference>
<evidence type="ECO:0000256" key="3">
    <source>
        <dbReference type="ARBA" id="ARBA00022630"/>
    </source>
</evidence>